<evidence type="ECO:0000259" key="3">
    <source>
        <dbReference type="PROSITE" id="PS50960"/>
    </source>
</evidence>
<keyword evidence="2" id="KW-0238">DNA-binding</keyword>
<dbReference type="SUPFAM" id="SSF46689">
    <property type="entry name" value="Homeodomain-like"/>
    <property type="match status" value="1"/>
</dbReference>
<protein>
    <recommendedName>
        <fullName evidence="3">HTH psq-type domain-containing protein</fullName>
    </recommendedName>
</protein>
<proteinExistence type="predicted"/>
<dbReference type="Proteomes" id="UP001159042">
    <property type="component" value="Unassembled WGS sequence"/>
</dbReference>
<dbReference type="GO" id="GO:0005634">
    <property type="term" value="C:nucleus"/>
    <property type="evidence" value="ECO:0007669"/>
    <property type="project" value="UniProtKB-SubCell"/>
</dbReference>
<dbReference type="Pfam" id="PF04218">
    <property type="entry name" value="CENP-B_N"/>
    <property type="match status" value="1"/>
</dbReference>
<accession>A0AAV8VFR6</accession>
<reference evidence="4 5" key="1">
    <citation type="journal article" date="2023" name="Insect Mol. Biol.">
        <title>Genome sequencing provides insights into the evolution of gene families encoding plant cell wall-degrading enzymes in longhorned beetles.</title>
        <authorList>
            <person name="Shin N.R."/>
            <person name="Okamura Y."/>
            <person name="Kirsch R."/>
            <person name="Pauchet Y."/>
        </authorList>
    </citation>
    <scope>NUCLEOTIDE SEQUENCE [LARGE SCALE GENOMIC DNA]</scope>
    <source>
        <strain evidence="4">EAD_L_NR</strain>
    </source>
</reference>
<dbReference type="GO" id="GO:0003677">
    <property type="term" value="F:DNA binding"/>
    <property type="evidence" value="ECO:0007669"/>
    <property type="project" value="UniProtKB-UniRule"/>
</dbReference>
<feature type="DNA-binding region" description="H-T-H motif" evidence="2">
    <location>
        <begin position="43"/>
        <end position="63"/>
    </location>
</feature>
<evidence type="ECO:0000313" key="4">
    <source>
        <dbReference type="EMBL" id="KAJ8912756.1"/>
    </source>
</evidence>
<dbReference type="PROSITE" id="PS50960">
    <property type="entry name" value="HTH_PSQ"/>
    <property type="match status" value="1"/>
</dbReference>
<dbReference type="InterPro" id="IPR007889">
    <property type="entry name" value="HTH_Psq"/>
</dbReference>
<evidence type="ECO:0000313" key="5">
    <source>
        <dbReference type="Proteomes" id="UP001159042"/>
    </source>
</evidence>
<evidence type="ECO:0000256" key="1">
    <source>
        <dbReference type="ARBA" id="ARBA00004123"/>
    </source>
</evidence>
<keyword evidence="5" id="KW-1185">Reference proteome</keyword>
<organism evidence="4 5">
    <name type="scientific">Exocentrus adspersus</name>
    <dbReference type="NCBI Taxonomy" id="1586481"/>
    <lineage>
        <taxon>Eukaryota</taxon>
        <taxon>Metazoa</taxon>
        <taxon>Ecdysozoa</taxon>
        <taxon>Arthropoda</taxon>
        <taxon>Hexapoda</taxon>
        <taxon>Insecta</taxon>
        <taxon>Pterygota</taxon>
        <taxon>Neoptera</taxon>
        <taxon>Endopterygota</taxon>
        <taxon>Coleoptera</taxon>
        <taxon>Polyphaga</taxon>
        <taxon>Cucujiformia</taxon>
        <taxon>Chrysomeloidea</taxon>
        <taxon>Cerambycidae</taxon>
        <taxon>Lamiinae</taxon>
        <taxon>Acanthocinini</taxon>
        <taxon>Exocentrus</taxon>
    </lineage>
</organism>
<feature type="domain" description="HTH psq-type" evidence="3">
    <location>
        <begin position="16"/>
        <end position="67"/>
    </location>
</feature>
<dbReference type="InterPro" id="IPR009057">
    <property type="entry name" value="Homeodomain-like_sf"/>
</dbReference>
<comment type="caution">
    <text evidence="4">The sequence shown here is derived from an EMBL/GenBank/DDBJ whole genome shotgun (WGS) entry which is preliminary data.</text>
</comment>
<comment type="subcellular location">
    <subcellularLocation>
        <location evidence="1 2">Nucleus</location>
    </subcellularLocation>
</comment>
<gene>
    <name evidence="4" type="ORF">NQ315_016712</name>
</gene>
<dbReference type="EMBL" id="JANEYG010000113">
    <property type="protein sequence ID" value="KAJ8912756.1"/>
    <property type="molecule type" value="Genomic_DNA"/>
</dbReference>
<dbReference type="AlphaFoldDB" id="A0AAV8VFR6"/>
<dbReference type="PANTHER" id="PTHR19303">
    <property type="entry name" value="TRANSPOSON"/>
    <property type="match status" value="1"/>
</dbReference>
<sequence length="170" mass="19858">DCVRWPSIRREQNRESKIEYRRTTYSEEQLQQALQQVKDGASKKTVARKYGIPRQTIQFRLGKKFTKTEKDSNTYLTKLEEETLTKNRHTMSVKSFLDANRRPNPFKVNIPGNSWCESFLKRHPILTQRTSEAVTSASANVSSSDIKKWFVQIENYSNEKGYFDILSDPS</sequence>
<dbReference type="PANTHER" id="PTHR19303:SF74">
    <property type="entry name" value="POGO TRANSPOSABLE ELEMENT WITH KRAB DOMAIN"/>
    <property type="match status" value="1"/>
</dbReference>
<evidence type="ECO:0000256" key="2">
    <source>
        <dbReference type="PROSITE-ProRule" id="PRU00320"/>
    </source>
</evidence>
<feature type="non-terminal residue" evidence="4">
    <location>
        <position position="1"/>
    </location>
</feature>
<dbReference type="InterPro" id="IPR050863">
    <property type="entry name" value="CenT-Element_Derived"/>
</dbReference>
<name>A0AAV8VFR6_9CUCU</name>
<keyword evidence="2" id="KW-0539">Nucleus</keyword>
<dbReference type="Gene3D" id="1.10.10.60">
    <property type="entry name" value="Homeodomain-like"/>
    <property type="match status" value="1"/>
</dbReference>